<gene>
    <name evidence="3" type="primary">arfB</name>
    <name evidence="3" type="ORF">QNI22_01800</name>
</gene>
<comment type="caution">
    <text evidence="3">The sequence shown here is derived from an EMBL/GenBank/DDBJ whole genome shotgun (WGS) entry which is preliminary data.</text>
</comment>
<feature type="compositionally biased region" description="Basic and acidic residues" evidence="1">
    <location>
        <begin position="121"/>
        <end position="132"/>
    </location>
</feature>
<feature type="domain" description="Prokaryotic-type class I peptide chain release factors" evidence="2">
    <location>
        <begin position="14"/>
        <end position="30"/>
    </location>
</feature>
<keyword evidence="3" id="KW-0378">Hydrolase</keyword>
<dbReference type="SUPFAM" id="SSF110916">
    <property type="entry name" value="Peptidyl-tRNA hydrolase domain-like"/>
    <property type="match status" value="1"/>
</dbReference>
<evidence type="ECO:0000259" key="2">
    <source>
        <dbReference type="PROSITE" id="PS00745"/>
    </source>
</evidence>
<proteinExistence type="predicted"/>
<dbReference type="EMBL" id="JASJOU010000001">
    <property type="protein sequence ID" value="MDJ1499357.1"/>
    <property type="molecule type" value="Genomic_DNA"/>
</dbReference>
<evidence type="ECO:0000313" key="4">
    <source>
        <dbReference type="Proteomes" id="UP001232063"/>
    </source>
</evidence>
<sequence>MKDLSSEFEFAAVRSSGPGGQNVNKTASKVEIRFNVDNSSLLTEVEKQKIKEKLANHITNDSEIIITAQTDRSQLKNKETAIKKFYRLLEKAFVTPKPRKATQPSAASKEVRREKKRRQADKKAQRQKREWE</sequence>
<dbReference type="PANTHER" id="PTHR47814">
    <property type="entry name" value="PEPTIDYL-TRNA HYDROLASE ARFB"/>
    <property type="match status" value="1"/>
</dbReference>
<feature type="region of interest" description="Disordered" evidence="1">
    <location>
        <begin position="96"/>
        <end position="132"/>
    </location>
</feature>
<dbReference type="EC" id="3.1.1.29" evidence="3"/>
<dbReference type="RefSeq" id="WP_314508880.1">
    <property type="nucleotide sequence ID" value="NZ_JASJOU010000001.1"/>
</dbReference>
<reference evidence="3" key="1">
    <citation type="submission" date="2023-05" db="EMBL/GenBank/DDBJ databases">
        <authorList>
            <person name="Zhang X."/>
        </authorList>
    </citation>
    <scope>NUCLEOTIDE SEQUENCE</scope>
    <source>
        <strain evidence="3">BD1B2-1</strain>
    </source>
</reference>
<dbReference type="GO" id="GO:0072344">
    <property type="term" value="P:rescue of stalled ribosome"/>
    <property type="evidence" value="ECO:0007669"/>
    <property type="project" value="TreeGrafter"/>
</dbReference>
<dbReference type="PROSITE" id="PS00745">
    <property type="entry name" value="RF_PROK_I"/>
    <property type="match status" value="1"/>
</dbReference>
<dbReference type="GO" id="GO:0004045">
    <property type="term" value="F:peptidyl-tRNA hydrolase activity"/>
    <property type="evidence" value="ECO:0007669"/>
    <property type="project" value="UniProtKB-EC"/>
</dbReference>
<dbReference type="Proteomes" id="UP001232063">
    <property type="component" value="Unassembled WGS sequence"/>
</dbReference>
<dbReference type="Pfam" id="PF00472">
    <property type="entry name" value="RF-1"/>
    <property type="match status" value="1"/>
</dbReference>
<accession>A0AAE3R2A5</accession>
<dbReference type="Gene3D" id="3.30.160.20">
    <property type="match status" value="1"/>
</dbReference>
<dbReference type="GO" id="GO:0003747">
    <property type="term" value="F:translation release factor activity"/>
    <property type="evidence" value="ECO:0007669"/>
    <property type="project" value="InterPro"/>
</dbReference>
<dbReference type="InterPro" id="IPR000352">
    <property type="entry name" value="Pep_chain_release_fac_I"/>
</dbReference>
<keyword evidence="4" id="KW-1185">Reference proteome</keyword>
<organism evidence="3 4">
    <name type="scientific">Xanthocytophaga agilis</name>
    <dbReference type="NCBI Taxonomy" id="3048010"/>
    <lineage>
        <taxon>Bacteria</taxon>
        <taxon>Pseudomonadati</taxon>
        <taxon>Bacteroidota</taxon>
        <taxon>Cytophagia</taxon>
        <taxon>Cytophagales</taxon>
        <taxon>Rhodocytophagaceae</taxon>
        <taxon>Xanthocytophaga</taxon>
    </lineage>
</organism>
<dbReference type="PANTHER" id="PTHR47814:SF1">
    <property type="entry name" value="PEPTIDYL-TRNA HYDROLASE ARFB"/>
    <property type="match status" value="1"/>
</dbReference>
<name>A0AAE3R2A5_9BACT</name>
<protein>
    <submittedName>
        <fullName evidence="3">Alternative ribosome rescue aminoacyl-tRNA hydrolase ArfB</fullName>
        <ecNumber evidence="3">3.1.1.29</ecNumber>
    </submittedName>
</protein>
<dbReference type="NCBIfam" id="NF006718">
    <property type="entry name" value="PRK09256.1"/>
    <property type="match status" value="1"/>
</dbReference>
<evidence type="ECO:0000256" key="1">
    <source>
        <dbReference type="SAM" id="MobiDB-lite"/>
    </source>
</evidence>
<evidence type="ECO:0000313" key="3">
    <source>
        <dbReference type="EMBL" id="MDJ1499357.1"/>
    </source>
</evidence>
<dbReference type="GO" id="GO:0043022">
    <property type="term" value="F:ribosome binding"/>
    <property type="evidence" value="ECO:0007669"/>
    <property type="project" value="TreeGrafter"/>
</dbReference>
<dbReference type="AlphaFoldDB" id="A0AAE3R2A5"/>